<dbReference type="GO" id="GO:0005886">
    <property type="term" value="C:plasma membrane"/>
    <property type="evidence" value="ECO:0007669"/>
    <property type="project" value="TreeGrafter"/>
</dbReference>
<dbReference type="AlphaFoldDB" id="A0A3Q9IYV4"/>
<proteinExistence type="predicted"/>
<dbReference type="Proteomes" id="UP000276888">
    <property type="component" value="Chromosome"/>
</dbReference>
<keyword evidence="7 11" id="KW-1133">Transmembrane helix</keyword>
<keyword evidence="6 11" id="KW-0812">Transmembrane</keyword>
<organism evidence="12 13">
    <name type="scientific">Microbacterium lemovicicum</name>
    <dbReference type="NCBI Taxonomy" id="1072463"/>
    <lineage>
        <taxon>Bacteria</taxon>
        <taxon>Bacillati</taxon>
        <taxon>Actinomycetota</taxon>
        <taxon>Actinomycetes</taxon>
        <taxon>Micrococcales</taxon>
        <taxon>Microbacteriaceae</taxon>
        <taxon>Microbacterium</taxon>
    </lineage>
</organism>
<feature type="transmembrane region" description="Helical" evidence="11">
    <location>
        <begin position="20"/>
        <end position="45"/>
    </location>
</feature>
<dbReference type="GO" id="GO:0019344">
    <property type="term" value="P:cysteine biosynthetic process"/>
    <property type="evidence" value="ECO:0007669"/>
    <property type="project" value="TreeGrafter"/>
</dbReference>
<dbReference type="Pfam" id="PF07264">
    <property type="entry name" value="EI24"/>
    <property type="match status" value="1"/>
</dbReference>
<evidence type="ECO:0000313" key="12">
    <source>
        <dbReference type="EMBL" id="AZS37404.1"/>
    </source>
</evidence>
<evidence type="ECO:0000256" key="9">
    <source>
        <dbReference type="ARBA" id="ARBA00023136"/>
    </source>
</evidence>
<keyword evidence="8" id="KW-0764">Sulfate transport</keyword>
<protein>
    <submittedName>
        <fullName evidence="12">Sulfate transporter CysZ</fullName>
    </submittedName>
</protein>
<dbReference type="KEGG" id="mlv:CVS47_02040"/>
<reference evidence="12 13" key="1">
    <citation type="submission" date="2018-08" db="EMBL/GenBank/DDBJ databases">
        <title>Microbacterium lemovicicum sp. nov., a bacterium isolated from a natural uranium-rich soil.</title>
        <authorList>
            <person name="ORTET P."/>
        </authorList>
    </citation>
    <scope>NUCLEOTIDE SEQUENCE [LARGE SCALE GENOMIC DNA]</scope>
    <source>
        <strain evidence="12 13">Viu22</strain>
    </source>
</reference>
<dbReference type="InterPro" id="IPR059112">
    <property type="entry name" value="CysZ/EI24"/>
</dbReference>
<evidence type="ECO:0000256" key="10">
    <source>
        <dbReference type="SAM" id="MobiDB-lite"/>
    </source>
</evidence>
<evidence type="ECO:0000256" key="1">
    <source>
        <dbReference type="ARBA" id="ARBA00004141"/>
    </source>
</evidence>
<feature type="transmembrane region" description="Helical" evidence="11">
    <location>
        <begin position="65"/>
        <end position="90"/>
    </location>
</feature>
<evidence type="ECO:0000256" key="8">
    <source>
        <dbReference type="ARBA" id="ARBA00023032"/>
    </source>
</evidence>
<evidence type="ECO:0000256" key="4">
    <source>
        <dbReference type="ARBA" id="ARBA00022519"/>
    </source>
</evidence>
<evidence type="ECO:0000256" key="6">
    <source>
        <dbReference type="ARBA" id="ARBA00022692"/>
    </source>
</evidence>
<dbReference type="PANTHER" id="PTHR37468">
    <property type="entry name" value="SULFATE TRANSPORTER CYSZ"/>
    <property type="match status" value="1"/>
</dbReference>
<evidence type="ECO:0000256" key="7">
    <source>
        <dbReference type="ARBA" id="ARBA00022989"/>
    </source>
</evidence>
<feature type="transmembrane region" description="Helical" evidence="11">
    <location>
        <begin position="127"/>
        <end position="148"/>
    </location>
</feature>
<keyword evidence="3" id="KW-1003">Cell membrane</keyword>
<evidence type="ECO:0000256" key="2">
    <source>
        <dbReference type="ARBA" id="ARBA00022448"/>
    </source>
</evidence>
<dbReference type="EMBL" id="CP031423">
    <property type="protein sequence ID" value="AZS37404.1"/>
    <property type="molecule type" value="Genomic_DNA"/>
</dbReference>
<keyword evidence="5" id="KW-0028">Amino-acid biosynthesis</keyword>
<dbReference type="GO" id="GO:0009675">
    <property type="term" value="F:high-affinity sulfate:proton symporter activity"/>
    <property type="evidence" value="ECO:0007669"/>
    <property type="project" value="TreeGrafter"/>
</dbReference>
<keyword evidence="9 11" id="KW-0472">Membrane</keyword>
<dbReference type="GO" id="GO:0000103">
    <property type="term" value="P:sulfate assimilation"/>
    <property type="evidence" value="ECO:0007669"/>
    <property type="project" value="TreeGrafter"/>
</dbReference>
<comment type="subcellular location">
    <subcellularLocation>
        <location evidence="1">Membrane</location>
        <topology evidence="1">Multi-pass membrane protein</topology>
    </subcellularLocation>
</comment>
<feature type="transmembrane region" description="Helical" evidence="11">
    <location>
        <begin position="194"/>
        <end position="219"/>
    </location>
</feature>
<sequence>MLFAGFGWWGRRPGVMALGLVPAALVGIVLVGLLITLAAFLPGLADATTPFADSWPPALSSAFRIAVGTAFFAGALFLCAITFTALTLMVGEPFYDRVWRSVENGLGGSVPDQPYGFWRAAGDGARLIARGILVALLAGLLGLIPVVGAVAGTVVGTLLTGWLLADELCSRALTARGLDRAARRTLLRAHRGRALGFGVATQLCFLVPLGAVAVMPAAVAGSTMLARALVGESDGLARPVDPSVTSVELSRDRPADPRSAAR</sequence>
<evidence type="ECO:0000313" key="13">
    <source>
        <dbReference type="Proteomes" id="UP000276888"/>
    </source>
</evidence>
<gene>
    <name evidence="12" type="primary">cysZ</name>
    <name evidence="12" type="ORF">CVS47_02040</name>
</gene>
<evidence type="ECO:0000256" key="11">
    <source>
        <dbReference type="SAM" id="Phobius"/>
    </source>
</evidence>
<keyword evidence="2" id="KW-0813">Transport</keyword>
<dbReference type="InterPro" id="IPR050480">
    <property type="entry name" value="CysZ-like"/>
</dbReference>
<evidence type="ECO:0000256" key="5">
    <source>
        <dbReference type="ARBA" id="ARBA00022605"/>
    </source>
</evidence>
<dbReference type="PANTHER" id="PTHR37468:SF1">
    <property type="entry name" value="SULFATE TRANSPORTER CYSZ"/>
    <property type="match status" value="1"/>
</dbReference>
<evidence type="ECO:0000256" key="3">
    <source>
        <dbReference type="ARBA" id="ARBA00022475"/>
    </source>
</evidence>
<feature type="region of interest" description="Disordered" evidence="10">
    <location>
        <begin position="237"/>
        <end position="262"/>
    </location>
</feature>
<name>A0A3Q9IYV4_9MICO</name>
<keyword evidence="13" id="KW-1185">Reference proteome</keyword>
<keyword evidence="4" id="KW-0997">Cell inner membrane</keyword>
<accession>A0A3Q9IYV4</accession>